<feature type="transmembrane region" description="Helical" evidence="1">
    <location>
        <begin position="321"/>
        <end position="342"/>
    </location>
</feature>
<dbReference type="PANTHER" id="PTHR23028">
    <property type="entry name" value="ACETYLTRANSFERASE"/>
    <property type="match status" value="1"/>
</dbReference>
<feature type="transmembrane region" description="Helical" evidence="1">
    <location>
        <begin position="289"/>
        <end position="309"/>
    </location>
</feature>
<gene>
    <name evidence="3" type="ORF">SGGMMB4_03037</name>
</gene>
<keyword evidence="1" id="KW-1133">Transmembrane helix</keyword>
<dbReference type="InterPro" id="IPR002656">
    <property type="entry name" value="Acyl_transf_3_dom"/>
</dbReference>
<dbReference type="PANTHER" id="PTHR23028:SF53">
    <property type="entry name" value="ACYL_TRANSF_3 DOMAIN-CONTAINING PROTEIN"/>
    <property type="match status" value="1"/>
</dbReference>
<feature type="transmembrane region" description="Helical" evidence="1">
    <location>
        <begin position="61"/>
        <end position="82"/>
    </location>
</feature>
<evidence type="ECO:0000313" key="3">
    <source>
        <dbReference type="EMBL" id="CRL45372.1"/>
    </source>
</evidence>
<dbReference type="Pfam" id="PF01757">
    <property type="entry name" value="Acyl_transf_3"/>
    <property type="match status" value="1"/>
</dbReference>
<reference evidence="3 4" key="1">
    <citation type="submission" date="2015-05" db="EMBL/GenBank/DDBJ databases">
        <authorList>
            <person name="Goodhead I."/>
        </authorList>
    </citation>
    <scope>NUCLEOTIDE SEQUENCE [LARGE SCALE GENOMIC DNA]</scope>
    <source>
        <strain evidence="4">morsitans</strain>
    </source>
</reference>
<keyword evidence="1" id="KW-0812">Transmembrane</keyword>
<organism evidence="3 4">
    <name type="scientific">Sodalis glossinidius (strain morsitans)</name>
    <dbReference type="NCBI Taxonomy" id="343509"/>
    <lineage>
        <taxon>Bacteria</taxon>
        <taxon>Pseudomonadati</taxon>
        <taxon>Pseudomonadota</taxon>
        <taxon>Gammaproteobacteria</taxon>
        <taxon>Enterobacterales</taxon>
        <taxon>Bruguierivoracaceae</taxon>
        <taxon>Sodalis</taxon>
    </lineage>
</organism>
<feature type="transmembrane region" description="Helical" evidence="1">
    <location>
        <begin position="193"/>
        <end position="211"/>
    </location>
</feature>
<keyword evidence="1" id="KW-0472">Membrane</keyword>
<dbReference type="EMBL" id="LN854557">
    <property type="protein sequence ID" value="CRL45372.1"/>
    <property type="molecule type" value="Genomic_DNA"/>
</dbReference>
<dbReference type="AlphaFoldDB" id="A0A193QJL7"/>
<feature type="transmembrane region" description="Helical" evidence="1">
    <location>
        <begin position="7"/>
        <end position="22"/>
    </location>
</feature>
<keyword evidence="3" id="KW-0808">Transferase</keyword>
<dbReference type="Proteomes" id="UP000245838">
    <property type="component" value="Chromosome sggmmb4_Chromosome"/>
</dbReference>
<protein>
    <submittedName>
        <fullName evidence="3">Acyltransferase family protein</fullName>
    </submittedName>
</protein>
<dbReference type="GO" id="GO:0016747">
    <property type="term" value="F:acyltransferase activity, transferring groups other than amino-acyl groups"/>
    <property type="evidence" value="ECO:0007669"/>
    <property type="project" value="InterPro"/>
</dbReference>
<name>A0A193QJL7_SODGM</name>
<feature type="domain" description="Acyltransferase 3" evidence="2">
    <location>
        <begin position="4"/>
        <end position="338"/>
    </location>
</feature>
<feature type="transmembrane region" description="Helical" evidence="1">
    <location>
        <begin position="136"/>
        <end position="157"/>
    </location>
</feature>
<sequence length="357" mass="40956">MLGIIRFFLATSVIIFHLVAKFPNLGLYAVNCFYVISSYLITMILNRTYDFKLIPFAQNRFLRLFPLYWFACIIGIICIFFSNNTTDFHHSYGIHLSVKELLGNVLLIPWALLSDKIVISPFYTFAIPEILNFDGYMFRAVTSSWSIAVEVVCYFILWSFVARGYKRAMLAILTSGIYHWYSISVSDNIITTYSPFLAAMLPFSIGSLGYFLSHSIEKKNKALIKSTRYQIFSLFLFSFLFITNWYIGWQRDEAFASFHYYFNNIIALGAVVALHATTLSGKISRLAKFLGDLSYPIFLCHFFMGLAAWQLIGHPTEKNGWLIFSIGYGLSICFGLITIVLIDNPISKIRDSIRSKR</sequence>
<dbReference type="GO" id="GO:0000271">
    <property type="term" value="P:polysaccharide biosynthetic process"/>
    <property type="evidence" value="ECO:0007669"/>
    <property type="project" value="TreeGrafter"/>
</dbReference>
<dbReference type="InterPro" id="IPR050879">
    <property type="entry name" value="Acyltransferase_3"/>
</dbReference>
<keyword evidence="3" id="KW-0012">Acyltransferase</keyword>
<feature type="transmembrane region" description="Helical" evidence="1">
    <location>
        <begin position="260"/>
        <end position="277"/>
    </location>
</feature>
<evidence type="ECO:0000256" key="1">
    <source>
        <dbReference type="SAM" id="Phobius"/>
    </source>
</evidence>
<feature type="transmembrane region" description="Helical" evidence="1">
    <location>
        <begin position="28"/>
        <end position="49"/>
    </location>
</feature>
<evidence type="ECO:0000259" key="2">
    <source>
        <dbReference type="Pfam" id="PF01757"/>
    </source>
</evidence>
<dbReference type="GO" id="GO:0016020">
    <property type="term" value="C:membrane"/>
    <property type="evidence" value="ECO:0007669"/>
    <property type="project" value="TreeGrafter"/>
</dbReference>
<proteinExistence type="predicted"/>
<feature type="transmembrane region" description="Helical" evidence="1">
    <location>
        <begin position="231"/>
        <end position="248"/>
    </location>
</feature>
<dbReference type="RefSeq" id="WP_166506643.1">
    <property type="nucleotide sequence ID" value="NZ_LN854557.1"/>
</dbReference>
<evidence type="ECO:0000313" key="4">
    <source>
        <dbReference type="Proteomes" id="UP000245838"/>
    </source>
</evidence>
<accession>A0A193QJL7</accession>